<evidence type="ECO:0000259" key="1">
    <source>
        <dbReference type="Pfam" id="PF13468"/>
    </source>
</evidence>
<keyword evidence="3" id="KW-1185">Reference proteome</keyword>
<dbReference type="SUPFAM" id="SSF54593">
    <property type="entry name" value="Glyoxalase/Bleomycin resistance protein/Dihydroxybiphenyl dioxygenase"/>
    <property type="match status" value="1"/>
</dbReference>
<evidence type="ECO:0000313" key="2">
    <source>
        <dbReference type="EMBL" id="NHZ93677.1"/>
    </source>
</evidence>
<dbReference type="InterPro" id="IPR029068">
    <property type="entry name" value="Glyas_Bleomycin-R_OHBP_Dase"/>
</dbReference>
<name>A0ABX0P3M3_9BURK</name>
<sequence length="214" mass="22360">MPACQLDHITITTPALPEANSWVRRVLGVGAAPGGKHPAMGTENMLLRLGDATFLEIIAVDPYAPAPARPRWFALDTIGVESLASLATWVARTSDIAAAAAAAEPIAAPGAITPMARGERNWLITIPDDGSLPLGGVAPALIEWEPGPHPAAGMPDHGLSLVKLELCHPDARRVQALLDAIGMQGPVSAVRISERMQPFLRAHIGTPAGVRILG</sequence>
<dbReference type="InterPro" id="IPR025870">
    <property type="entry name" value="Glyoxalase-like_dom"/>
</dbReference>
<comment type="caution">
    <text evidence="2">The sequence shown here is derived from an EMBL/GenBank/DDBJ whole genome shotgun (WGS) entry which is preliminary data.</text>
</comment>
<protein>
    <submittedName>
        <fullName evidence="2">VOC family protein</fullName>
    </submittedName>
</protein>
<dbReference type="Pfam" id="PF13468">
    <property type="entry name" value="Glyoxalase_3"/>
    <property type="match status" value="1"/>
</dbReference>
<proteinExistence type="predicted"/>
<organism evidence="2 3">
    <name type="scientific">Massilia mucilaginosa</name>
    <dbReference type="NCBI Taxonomy" id="2609282"/>
    <lineage>
        <taxon>Bacteria</taxon>
        <taxon>Pseudomonadati</taxon>
        <taxon>Pseudomonadota</taxon>
        <taxon>Betaproteobacteria</taxon>
        <taxon>Burkholderiales</taxon>
        <taxon>Oxalobacteraceae</taxon>
        <taxon>Telluria group</taxon>
        <taxon>Massilia</taxon>
    </lineage>
</organism>
<dbReference type="Proteomes" id="UP000609726">
    <property type="component" value="Unassembled WGS sequence"/>
</dbReference>
<dbReference type="Gene3D" id="3.10.180.10">
    <property type="entry name" value="2,3-Dihydroxybiphenyl 1,2-Dioxygenase, domain 1"/>
    <property type="match status" value="1"/>
</dbReference>
<dbReference type="RefSeq" id="WP_166882361.1">
    <property type="nucleotide sequence ID" value="NZ_WHJH01000084.1"/>
</dbReference>
<accession>A0ABX0P3M3</accession>
<reference evidence="2 3" key="1">
    <citation type="submission" date="2019-10" db="EMBL/GenBank/DDBJ databases">
        <title>Taxonomy of Antarctic Massilia spp.: description of Massilia rubra sp. nov., Massilia aquatica sp. nov., Massilia mucilaginosa sp. nov., Massilia frigida sp. nov. isolated from streams, lakes and regoliths.</title>
        <authorList>
            <person name="Holochova P."/>
            <person name="Sedlacek I."/>
            <person name="Kralova S."/>
            <person name="Maslanova I."/>
            <person name="Busse H.-J."/>
            <person name="Stankova E."/>
            <person name="Vrbovska V."/>
            <person name="Kovarovic V."/>
            <person name="Bartak M."/>
            <person name="Svec P."/>
            <person name="Pantucek R."/>
        </authorList>
    </citation>
    <scope>NUCLEOTIDE SEQUENCE [LARGE SCALE GENOMIC DNA]</scope>
    <source>
        <strain evidence="2 3">CCM 8733</strain>
    </source>
</reference>
<feature type="domain" description="Glyoxalase-like" evidence="1">
    <location>
        <begin position="6"/>
        <end position="180"/>
    </location>
</feature>
<evidence type="ECO:0000313" key="3">
    <source>
        <dbReference type="Proteomes" id="UP000609726"/>
    </source>
</evidence>
<dbReference type="EMBL" id="WHJH01000084">
    <property type="protein sequence ID" value="NHZ93677.1"/>
    <property type="molecule type" value="Genomic_DNA"/>
</dbReference>
<gene>
    <name evidence="2" type="ORF">F2P45_32460</name>
</gene>